<dbReference type="PANTHER" id="PTHR13847">
    <property type="entry name" value="SARCOSINE DEHYDROGENASE-RELATED"/>
    <property type="match status" value="1"/>
</dbReference>
<reference evidence="2 3" key="1">
    <citation type="submission" date="2016-06" db="EMBL/GenBank/DDBJ databases">
        <title>Comparative genomics of the ectomycorrhizal sister species Rhizopogon vinicolor and Rhizopogon vesiculosus (Basidiomycota: Boletales) reveals a divergence of the mating type B locus.</title>
        <authorList>
            <consortium name="DOE Joint Genome Institute"/>
            <person name="Mujic A.B."/>
            <person name="Kuo A."/>
            <person name="Tritt A."/>
            <person name="Lipzen A."/>
            <person name="Chen C."/>
            <person name="Johnson J."/>
            <person name="Sharma A."/>
            <person name="Barry K."/>
            <person name="Grigoriev I.V."/>
            <person name="Spatafora J.W."/>
        </authorList>
    </citation>
    <scope>NUCLEOTIDE SEQUENCE [LARGE SCALE GENOMIC DNA]</scope>
    <source>
        <strain evidence="2 3">AM-OR11-026</strain>
    </source>
</reference>
<dbReference type="SUPFAM" id="SSF51905">
    <property type="entry name" value="FAD/NAD(P)-binding domain"/>
    <property type="match status" value="1"/>
</dbReference>
<dbReference type="Pfam" id="PF01266">
    <property type="entry name" value="DAO"/>
    <property type="match status" value="1"/>
</dbReference>
<keyword evidence="3" id="KW-1185">Reference proteome</keyword>
<dbReference type="PANTHER" id="PTHR13847:SF260">
    <property type="entry name" value="FAD DEPENDENT OXIDOREDUCTASE DOMAIN-CONTAINING PROTEIN"/>
    <property type="match status" value="1"/>
</dbReference>
<feature type="domain" description="FAD dependent oxidoreductase" evidence="1">
    <location>
        <begin position="56"/>
        <end position="460"/>
    </location>
</feature>
<dbReference type="Gene3D" id="3.30.9.10">
    <property type="entry name" value="D-Amino Acid Oxidase, subunit A, domain 2"/>
    <property type="match status" value="1"/>
</dbReference>
<dbReference type="Proteomes" id="UP000092154">
    <property type="component" value="Unassembled WGS sequence"/>
</dbReference>
<evidence type="ECO:0000313" key="3">
    <source>
        <dbReference type="Proteomes" id="UP000092154"/>
    </source>
</evidence>
<gene>
    <name evidence="2" type="ORF">K503DRAFT_870217</name>
</gene>
<dbReference type="GO" id="GO:0005737">
    <property type="term" value="C:cytoplasm"/>
    <property type="evidence" value="ECO:0007669"/>
    <property type="project" value="TreeGrafter"/>
</dbReference>
<dbReference type="Gene3D" id="3.50.50.60">
    <property type="entry name" value="FAD/NAD(P)-binding domain"/>
    <property type="match status" value="1"/>
</dbReference>
<accession>A0A1B7MIC7</accession>
<name>A0A1B7MIC7_9AGAM</name>
<dbReference type="InParanoid" id="A0A1B7MIC7"/>
<evidence type="ECO:0000259" key="1">
    <source>
        <dbReference type="Pfam" id="PF01266"/>
    </source>
</evidence>
<evidence type="ECO:0000313" key="2">
    <source>
        <dbReference type="EMBL" id="OAX32328.1"/>
    </source>
</evidence>
<dbReference type="OrthoDB" id="429143at2759"/>
<dbReference type="STRING" id="1314800.A0A1B7MIC7"/>
<dbReference type="AlphaFoldDB" id="A0A1B7MIC7"/>
<dbReference type="InterPro" id="IPR036188">
    <property type="entry name" value="FAD/NAD-bd_sf"/>
</dbReference>
<organism evidence="2 3">
    <name type="scientific">Rhizopogon vinicolor AM-OR11-026</name>
    <dbReference type="NCBI Taxonomy" id="1314800"/>
    <lineage>
        <taxon>Eukaryota</taxon>
        <taxon>Fungi</taxon>
        <taxon>Dikarya</taxon>
        <taxon>Basidiomycota</taxon>
        <taxon>Agaricomycotina</taxon>
        <taxon>Agaricomycetes</taxon>
        <taxon>Agaricomycetidae</taxon>
        <taxon>Boletales</taxon>
        <taxon>Suillineae</taxon>
        <taxon>Rhizopogonaceae</taxon>
        <taxon>Rhizopogon</taxon>
    </lineage>
</organism>
<dbReference type="InterPro" id="IPR006076">
    <property type="entry name" value="FAD-dep_OxRdtase"/>
</dbReference>
<dbReference type="EMBL" id="KV449044">
    <property type="protein sequence ID" value="OAX32328.1"/>
    <property type="molecule type" value="Genomic_DNA"/>
</dbReference>
<protein>
    <submittedName>
        <fullName evidence="2">FAD dependent oxidoreductase</fullName>
    </submittedName>
</protein>
<proteinExistence type="predicted"/>
<sequence>MTIPIPSRSLCGAVETARPTGLPSANPTRSFWTDSSPNANLLASQGSEGPLTADADICIIGSGITGVGVAYHLAQAAQATGYASMCKGPLKVVILEARDFCSGATGRNGGHLRAATYVGYAAREAAFGRDEATRSYEVEAYTTRSIVSIIQEHGWDDDIDMVNGGHIRLYFTEAAACDARRDLECTRMSSLNLKAVKWIEKEEMATEYGPPYPGVYSPAYNLWPLKFVTKLYERTEGLSGRHFSLTVHTQTPATAVERVVQGSDDQSGIRPYIVSTPRGSISCSKVVHATNGYASHLLPFLASCIVPTRGQVMAVRADVNVDQIKTNSWGNDRGSEYWFARPMQKGSDEKPLIILGGARQLAVTPFESNVQDDSTVCPVVGKALRNFLPSVFPGKFMPERKPEMEWTGIMGFTEAGDPLVGPVVDPDGNMDTFKGQFIAAGYSGHGMPRAFGCAEIISQMIIAELSGNEWNRPEWFPERFLTWNRIDDLKDSSFRA</sequence>